<name>A0A251RTQ3_HELAN</name>
<accession>A0A251RTQ3</accession>
<evidence type="ECO:0000313" key="4">
    <source>
        <dbReference type="Proteomes" id="UP000215914"/>
    </source>
</evidence>
<keyword evidence="1" id="KW-0472">Membrane</keyword>
<feature type="transmembrane region" description="Helical" evidence="1">
    <location>
        <begin position="94"/>
        <end position="111"/>
    </location>
</feature>
<evidence type="ECO:0000313" key="2">
    <source>
        <dbReference type="EMBL" id="KAF5757301.1"/>
    </source>
</evidence>
<reference evidence="2 4" key="1">
    <citation type="journal article" date="2017" name="Nature">
        <title>The sunflower genome provides insights into oil metabolism, flowering and Asterid evolution.</title>
        <authorList>
            <person name="Badouin H."/>
            <person name="Gouzy J."/>
            <person name="Grassa C.J."/>
            <person name="Murat F."/>
            <person name="Staton S.E."/>
            <person name="Cottret L."/>
            <person name="Lelandais-Briere C."/>
            <person name="Owens G.L."/>
            <person name="Carrere S."/>
            <person name="Mayjonade B."/>
            <person name="Legrand L."/>
            <person name="Gill N."/>
            <person name="Kane N.C."/>
            <person name="Bowers J.E."/>
            <person name="Hubner S."/>
            <person name="Bellec A."/>
            <person name="Berard A."/>
            <person name="Berges H."/>
            <person name="Blanchet N."/>
            <person name="Boniface M.C."/>
            <person name="Brunel D."/>
            <person name="Catrice O."/>
            <person name="Chaidir N."/>
            <person name="Claudel C."/>
            <person name="Donnadieu C."/>
            <person name="Faraut T."/>
            <person name="Fievet G."/>
            <person name="Helmstetter N."/>
            <person name="King M."/>
            <person name="Knapp S.J."/>
            <person name="Lai Z."/>
            <person name="Le Paslier M.C."/>
            <person name="Lippi Y."/>
            <person name="Lorenzon L."/>
            <person name="Mandel J.R."/>
            <person name="Marage G."/>
            <person name="Marchand G."/>
            <person name="Marquand E."/>
            <person name="Bret-Mestries E."/>
            <person name="Morien E."/>
            <person name="Nambeesan S."/>
            <person name="Nguyen T."/>
            <person name="Pegot-Espagnet P."/>
            <person name="Pouilly N."/>
            <person name="Raftis F."/>
            <person name="Sallet E."/>
            <person name="Schiex T."/>
            <person name="Thomas J."/>
            <person name="Vandecasteele C."/>
            <person name="Vares D."/>
            <person name="Vear F."/>
            <person name="Vautrin S."/>
            <person name="Crespi M."/>
            <person name="Mangin B."/>
            <person name="Burke J.M."/>
            <person name="Salse J."/>
            <person name="Munos S."/>
            <person name="Vincourt P."/>
            <person name="Rieseberg L.H."/>
            <person name="Langlade N.B."/>
        </authorList>
    </citation>
    <scope>NUCLEOTIDE SEQUENCE [LARGE SCALE GENOMIC DNA]</scope>
    <source>
        <strain evidence="4">cv. SF193</strain>
        <tissue evidence="2">Leaves</tissue>
    </source>
</reference>
<dbReference type="Proteomes" id="UP000215914">
    <property type="component" value="Chromosome 17"/>
</dbReference>
<proteinExistence type="predicted"/>
<keyword evidence="1" id="KW-1133">Transmembrane helix</keyword>
<sequence length="113" mass="13032">MNQDMVVCNCGAQTIIKTSWTSQNPACRFHCCNRAGRTCGFVSWAEPPMNQNPAVMIPALSDTIRRHEENAREMAYKISLRDQQARTLARQNRVMKILLGCTWLFVVMYYICR</sequence>
<dbReference type="OMA" id="IFDEANC"/>
<dbReference type="AlphaFoldDB" id="A0A251RTQ3"/>
<dbReference type="EMBL" id="CM007906">
    <property type="protein sequence ID" value="OTF87795.1"/>
    <property type="molecule type" value="Genomic_DNA"/>
</dbReference>
<reference evidence="3" key="2">
    <citation type="submission" date="2017-02" db="EMBL/GenBank/DDBJ databases">
        <title>Sunflower complete genome.</title>
        <authorList>
            <person name="Langlade N."/>
            <person name="Munos S."/>
        </authorList>
    </citation>
    <scope>NUCLEOTIDE SEQUENCE [LARGE SCALE GENOMIC DNA]</scope>
    <source>
        <tissue evidence="3">Leaves</tissue>
    </source>
</reference>
<dbReference type="InParanoid" id="A0A251RTQ3"/>
<protein>
    <submittedName>
        <fullName evidence="3">Putative zinc finger, GRF-type</fullName>
    </submittedName>
    <submittedName>
        <fullName evidence="2">Transcription factor GRF family</fullName>
    </submittedName>
</protein>
<gene>
    <name evidence="3" type="ORF">HannXRQ_Chr17g0565841</name>
    <name evidence="2" type="ORF">HanXRQr2_Chr17g0824991</name>
</gene>
<keyword evidence="4" id="KW-1185">Reference proteome</keyword>
<evidence type="ECO:0000256" key="1">
    <source>
        <dbReference type="SAM" id="Phobius"/>
    </source>
</evidence>
<dbReference type="Gramene" id="mRNA:HanXRQr2_Chr17g0824991">
    <property type="protein sequence ID" value="mRNA:HanXRQr2_Chr17g0824991"/>
    <property type="gene ID" value="HanXRQr2_Chr17g0824991"/>
</dbReference>
<reference evidence="2" key="3">
    <citation type="submission" date="2020-06" db="EMBL/GenBank/DDBJ databases">
        <title>Helianthus annuus Genome sequencing and assembly Release 2.</title>
        <authorList>
            <person name="Gouzy J."/>
            <person name="Langlade N."/>
            <person name="Munos S."/>
        </authorList>
    </citation>
    <scope>NUCLEOTIDE SEQUENCE</scope>
    <source>
        <tissue evidence="2">Leaves</tissue>
    </source>
</reference>
<keyword evidence="1" id="KW-0812">Transmembrane</keyword>
<dbReference type="PANTHER" id="PTHR33248">
    <property type="entry name" value="ZINC ION-BINDING PROTEIN"/>
    <property type="match status" value="1"/>
</dbReference>
<organism evidence="3 4">
    <name type="scientific">Helianthus annuus</name>
    <name type="common">Common sunflower</name>
    <dbReference type="NCBI Taxonomy" id="4232"/>
    <lineage>
        <taxon>Eukaryota</taxon>
        <taxon>Viridiplantae</taxon>
        <taxon>Streptophyta</taxon>
        <taxon>Embryophyta</taxon>
        <taxon>Tracheophyta</taxon>
        <taxon>Spermatophyta</taxon>
        <taxon>Magnoliopsida</taxon>
        <taxon>eudicotyledons</taxon>
        <taxon>Gunneridae</taxon>
        <taxon>Pentapetalae</taxon>
        <taxon>asterids</taxon>
        <taxon>campanulids</taxon>
        <taxon>Asterales</taxon>
        <taxon>Asteraceae</taxon>
        <taxon>Asteroideae</taxon>
        <taxon>Heliantheae alliance</taxon>
        <taxon>Heliantheae</taxon>
        <taxon>Helianthus</taxon>
    </lineage>
</organism>
<evidence type="ECO:0000313" key="3">
    <source>
        <dbReference type="EMBL" id="OTF87795.1"/>
    </source>
</evidence>
<dbReference type="EMBL" id="MNCJ02000332">
    <property type="protein sequence ID" value="KAF5757301.1"/>
    <property type="molecule type" value="Genomic_DNA"/>
</dbReference>